<dbReference type="RefSeq" id="WP_312549174.1">
    <property type="nucleotide sequence ID" value="NZ_JBHRVV010000001.1"/>
</dbReference>
<dbReference type="Proteomes" id="UP001595665">
    <property type="component" value="Unassembled WGS sequence"/>
</dbReference>
<feature type="region of interest" description="Disordered" evidence="1">
    <location>
        <begin position="46"/>
        <end position="79"/>
    </location>
</feature>
<protein>
    <recommendedName>
        <fullName evidence="5">DUF4398 domain-containing protein</fullName>
    </recommendedName>
</protein>
<evidence type="ECO:0000256" key="2">
    <source>
        <dbReference type="SAM" id="SignalP"/>
    </source>
</evidence>
<sequence length="130" mass="13216">MRKACASLALSASVLAGAPGPACAGVHAHVDPVSGMVVLSNIAPTGRTAAPAPRRGQAGEAGAPIAFPRVSAQRQREMDGDRRAILQEELTHERRALAAASAARAASDVLVRHAANVAALQRELAAVTGK</sequence>
<evidence type="ECO:0008006" key="5">
    <source>
        <dbReference type="Google" id="ProtNLM"/>
    </source>
</evidence>
<gene>
    <name evidence="3" type="ORF">ACFOPH_04565</name>
</gene>
<organism evidence="3 4">
    <name type="scientific">Massilia haematophila</name>
    <dbReference type="NCBI Taxonomy" id="457923"/>
    <lineage>
        <taxon>Bacteria</taxon>
        <taxon>Pseudomonadati</taxon>
        <taxon>Pseudomonadota</taxon>
        <taxon>Betaproteobacteria</taxon>
        <taxon>Burkholderiales</taxon>
        <taxon>Oxalobacteraceae</taxon>
        <taxon>Telluria group</taxon>
        <taxon>Massilia</taxon>
    </lineage>
</organism>
<keyword evidence="4" id="KW-1185">Reference proteome</keyword>
<feature type="signal peptide" evidence="2">
    <location>
        <begin position="1"/>
        <end position="24"/>
    </location>
</feature>
<evidence type="ECO:0000313" key="3">
    <source>
        <dbReference type="EMBL" id="MFC3457517.1"/>
    </source>
</evidence>
<evidence type="ECO:0000313" key="4">
    <source>
        <dbReference type="Proteomes" id="UP001595665"/>
    </source>
</evidence>
<feature type="chain" id="PRO_5045928404" description="DUF4398 domain-containing protein" evidence="2">
    <location>
        <begin position="25"/>
        <end position="130"/>
    </location>
</feature>
<dbReference type="EMBL" id="JBHRVV010000001">
    <property type="protein sequence ID" value="MFC3457517.1"/>
    <property type="molecule type" value="Genomic_DNA"/>
</dbReference>
<accession>A0ABV7PHW8</accession>
<name>A0ABV7PHW8_9BURK</name>
<keyword evidence="2" id="KW-0732">Signal</keyword>
<feature type="compositionally biased region" description="Low complexity" evidence="1">
    <location>
        <begin position="46"/>
        <end position="64"/>
    </location>
</feature>
<reference evidence="4" key="1">
    <citation type="journal article" date="2019" name="Int. J. Syst. Evol. Microbiol.">
        <title>The Global Catalogue of Microorganisms (GCM) 10K type strain sequencing project: providing services to taxonomists for standard genome sequencing and annotation.</title>
        <authorList>
            <consortium name="The Broad Institute Genomics Platform"/>
            <consortium name="The Broad Institute Genome Sequencing Center for Infectious Disease"/>
            <person name="Wu L."/>
            <person name="Ma J."/>
        </authorList>
    </citation>
    <scope>NUCLEOTIDE SEQUENCE [LARGE SCALE GENOMIC DNA]</scope>
    <source>
        <strain evidence="4">CCM 7480</strain>
    </source>
</reference>
<proteinExistence type="predicted"/>
<comment type="caution">
    <text evidence="3">The sequence shown here is derived from an EMBL/GenBank/DDBJ whole genome shotgun (WGS) entry which is preliminary data.</text>
</comment>
<evidence type="ECO:0000256" key="1">
    <source>
        <dbReference type="SAM" id="MobiDB-lite"/>
    </source>
</evidence>